<feature type="domain" description="Thioredoxin" evidence="5">
    <location>
        <begin position="24"/>
        <end position="172"/>
    </location>
</feature>
<proteinExistence type="predicted"/>
<dbReference type="SUPFAM" id="SSF52833">
    <property type="entry name" value="Thioredoxin-like"/>
    <property type="match status" value="1"/>
</dbReference>
<evidence type="ECO:0000256" key="3">
    <source>
        <dbReference type="ARBA" id="ARBA00023157"/>
    </source>
</evidence>
<dbReference type="EMBL" id="JADKYU010000556">
    <property type="protein sequence ID" value="MBF4984813.1"/>
    <property type="molecule type" value="Genomic_DNA"/>
</dbReference>
<name>A0ABS0A5Y9_9FLAO</name>
<dbReference type="InterPro" id="IPR012336">
    <property type="entry name" value="Thioredoxin-like_fold"/>
</dbReference>
<keyword evidence="4" id="KW-0676">Redox-active center</keyword>
<evidence type="ECO:0000256" key="4">
    <source>
        <dbReference type="ARBA" id="ARBA00023284"/>
    </source>
</evidence>
<gene>
    <name evidence="6" type="ORF">FNJ87_10875</name>
</gene>
<evidence type="ECO:0000259" key="5">
    <source>
        <dbReference type="PROSITE" id="PS51352"/>
    </source>
</evidence>
<organism evidence="6 7">
    <name type="scientific">Nonlabens mediterrranea</name>
    <dbReference type="NCBI Taxonomy" id="1419947"/>
    <lineage>
        <taxon>Bacteria</taxon>
        <taxon>Pseudomonadati</taxon>
        <taxon>Bacteroidota</taxon>
        <taxon>Flavobacteriia</taxon>
        <taxon>Flavobacteriales</taxon>
        <taxon>Flavobacteriaceae</taxon>
        <taxon>Nonlabens</taxon>
    </lineage>
</organism>
<dbReference type="PANTHER" id="PTHR42852:SF6">
    <property type="entry name" value="THIOL:DISULFIDE INTERCHANGE PROTEIN DSBE"/>
    <property type="match status" value="1"/>
</dbReference>
<sequence length="172" mass="19904">MEKLFLFALMAPCLIACKHENNSNPTFKDAQVLTFQSNDPSQFIEEIITNADGKVIYIDNWATWCGPCKSEFKKASPALHDKFKDQVEFVYLCHQSKETDFMPSVLNYEISGKHYFLQEEQSRPIFKQIQLEGFPTYTIINKKGEIVLSDYIHRPSNIKTSEILTELINENI</sequence>
<evidence type="ECO:0000313" key="7">
    <source>
        <dbReference type="Proteomes" id="UP001194729"/>
    </source>
</evidence>
<keyword evidence="2" id="KW-0201">Cytochrome c-type biogenesis</keyword>
<keyword evidence="7" id="KW-1185">Reference proteome</keyword>
<dbReference type="PANTHER" id="PTHR42852">
    <property type="entry name" value="THIOL:DISULFIDE INTERCHANGE PROTEIN DSBE"/>
    <property type="match status" value="1"/>
</dbReference>
<dbReference type="Pfam" id="PF13905">
    <property type="entry name" value="Thioredoxin_8"/>
    <property type="match status" value="1"/>
</dbReference>
<accession>A0ABS0A5Y9</accession>
<dbReference type="InterPro" id="IPR050553">
    <property type="entry name" value="Thioredoxin_ResA/DsbE_sf"/>
</dbReference>
<keyword evidence="3" id="KW-1015">Disulfide bond</keyword>
<comment type="caution">
    <text evidence="6">The sequence shown here is derived from an EMBL/GenBank/DDBJ whole genome shotgun (WGS) entry which is preliminary data.</text>
</comment>
<comment type="subcellular location">
    <subcellularLocation>
        <location evidence="1">Cell envelope</location>
    </subcellularLocation>
</comment>
<dbReference type="Proteomes" id="UP001194729">
    <property type="component" value="Unassembled WGS sequence"/>
</dbReference>
<dbReference type="PROSITE" id="PS51352">
    <property type="entry name" value="THIOREDOXIN_2"/>
    <property type="match status" value="1"/>
</dbReference>
<protein>
    <recommendedName>
        <fullName evidence="5">Thioredoxin domain-containing protein</fullName>
    </recommendedName>
</protein>
<reference evidence="6 7" key="1">
    <citation type="submission" date="2020-11" db="EMBL/GenBank/DDBJ databases">
        <title>P. mediterranea TC4 genome.</title>
        <authorList>
            <person name="Molmeret M."/>
        </authorList>
    </citation>
    <scope>NUCLEOTIDE SEQUENCE [LARGE SCALE GENOMIC DNA]</scope>
    <source>
        <strain evidence="6 7">TC4</strain>
    </source>
</reference>
<evidence type="ECO:0000256" key="1">
    <source>
        <dbReference type="ARBA" id="ARBA00004196"/>
    </source>
</evidence>
<evidence type="ECO:0000256" key="2">
    <source>
        <dbReference type="ARBA" id="ARBA00022748"/>
    </source>
</evidence>
<dbReference type="Gene3D" id="3.40.30.10">
    <property type="entry name" value="Glutaredoxin"/>
    <property type="match status" value="1"/>
</dbReference>
<evidence type="ECO:0000313" key="6">
    <source>
        <dbReference type="EMBL" id="MBF4984813.1"/>
    </source>
</evidence>
<dbReference type="InterPro" id="IPR013766">
    <property type="entry name" value="Thioredoxin_domain"/>
</dbReference>
<dbReference type="InterPro" id="IPR036249">
    <property type="entry name" value="Thioredoxin-like_sf"/>
</dbReference>